<organism evidence="1 2">
    <name type="scientific">Sphingomonas parapaucimobilis NBRC 15100</name>
    <dbReference type="NCBI Taxonomy" id="1219049"/>
    <lineage>
        <taxon>Bacteria</taxon>
        <taxon>Pseudomonadati</taxon>
        <taxon>Pseudomonadota</taxon>
        <taxon>Alphaproteobacteria</taxon>
        <taxon>Sphingomonadales</taxon>
        <taxon>Sphingomonadaceae</taxon>
        <taxon>Sphingomonas</taxon>
    </lineage>
</organism>
<accession>A0A0A1W760</accession>
<name>A0A0A1W760_9SPHN</name>
<keyword evidence="2" id="KW-1185">Reference proteome</keyword>
<dbReference type="EMBL" id="BBPI01000035">
    <property type="protein sequence ID" value="GAM00739.1"/>
    <property type="molecule type" value="Genomic_DNA"/>
</dbReference>
<dbReference type="Proteomes" id="UP000032305">
    <property type="component" value="Unassembled WGS sequence"/>
</dbReference>
<dbReference type="AlphaFoldDB" id="A0A0A1W760"/>
<gene>
    <name evidence="1" type="ORF">SP5_035_01410</name>
</gene>
<evidence type="ECO:0000313" key="1">
    <source>
        <dbReference type="EMBL" id="GAM00739.1"/>
    </source>
</evidence>
<dbReference type="OrthoDB" id="9256217at2"/>
<protein>
    <submittedName>
        <fullName evidence="1">Uncharacterized protein</fullName>
    </submittedName>
</protein>
<dbReference type="RefSeq" id="WP_042486150.1">
    <property type="nucleotide sequence ID" value="NZ_BBPI01000035.1"/>
</dbReference>
<reference evidence="1 2" key="1">
    <citation type="submission" date="2014-11" db="EMBL/GenBank/DDBJ databases">
        <title>Whole genome shotgun sequence of Sphingomonas parapaucimobilis NBRC 15100.</title>
        <authorList>
            <person name="Katano-Makiyama Y."/>
            <person name="Hosoyama A."/>
            <person name="Hashimoto M."/>
            <person name="Hosoyama Y."/>
            <person name="Noguchi M."/>
            <person name="Numata M."/>
            <person name="Tsuchikane K."/>
            <person name="Hirakata S."/>
            <person name="Uohara A."/>
            <person name="Shimodaira J."/>
            <person name="Ohji S."/>
            <person name="Ichikawa N."/>
            <person name="Kimura A."/>
            <person name="Yamazoe A."/>
            <person name="Fujita N."/>
        </authorList>
    </citation>
    <scope>NUCLEOTIDE SEQUENCE [LARGE SCALE GENOMIC DNA]</scope>
    <source>
        <strain evidence="1 2">NBRC 15100</strain>
    </source>
</reference>
<evidence type="ECO:0000313" key="2">
    <source>
        <dbReference type="Proteomes" id="UP000032305"/>
    </source>
</evidence>
<proteinExistence type="predicted"/>
<sequence length="148" mass="16845">MNSLAYIAAQRAREVLQVGDRIQVDHCPKGRITVTMTGWSGDYFTSATHDDLIPGCIVKVNGHPMRFIRPEEEEEWENPDSQATARRSEVDRWDCGNSHLIYRTALRLIDRNRIRELDTMEFIVDAVRRAGPSFAAAVAIDLDEDVPF</sequence>
<comment type="caution">
    <text evidence="1">The sequence shown here is derived from an EMBL/GenBank/DDBJ whole genome shotgun (WGS) entry which is preliminary data.</text>
</comment>